<dbReference type="Pfam" id="PF00957">
    <property type="entry name" value="Synaptobrevin"/>
    <property type="match status" value="1"/>
</dbReference>
<dbReference type="SMART" id="SM01270">
    <property type="entry name" value="Longin"/>
    <property type="match status" value="1"/>
</dbReference>
<accession>A0A9D4ZQ09</accession>
<evidence type="ECO:0000313" key="10">
    <source>
        <dbReference type="Proteomes" id="UP000886520"/>
    </source>
</evidence>
<dbReference type="InterPro" id="IPR051097">
    <property type="entry name" value="Synaptobrevin-like_transport"/>
</dbReference>
<keyword evidence="6" id="KW-0812">Transmembrane</keyword>
<dbReference type="EMBL" id="JABFUD020000002">
    <property type="protein sequence ID" value="KAI5083634.1"/>
    <property type="molecule type" value="Genomic_DNA"/>
</dbReference>
<gene>
    <name evidence="9" type="ORF">GOP47_0003377</name>
</gene>
<evidence type="ECO:0000259" key="7">
    <source>
        <dbReference type="PROSITE" id="PS50859"/>
    </source>
</evidence>
<dbReference type="OrthoDB" id="1951561at2759"/>
<organism evidence="9 10">
    <name type="scientific">Adiantum capillus-veneris</name>
    <name type="common">Maidenhair fern</name>
    <dbReference type="NCBI Taxonomy" id="13818"/>
    <lineage>
        <taxon>Eukaryota</taxon>
        <taxon>Viridiplantae</taxon>
        <taxon>Streptophyta</taxon>
        <taxon>Embryophyta</taxon>
        <taxon>Tracheophyta</taxon>
        <taxon>Polypodiopsida</taxon>
        <taxon>Polypodiidae</taxon>
        <taxon>Polypodiales</taxon>
        <taxon>Pteridineae</taxon>
        <taxon>Pteridaceae</taxon>
        <taxon>Vittarioideae</taxon>
        <taxon>Adiantum</taxon>
    </lineage>
</organism>
<comment type="subcellular location">
    <subcellularLocation>
        <location evidence="3">Endomembrane system</location>
        <topology evidence="3">Single-pass type IV membrane protein</topology>
    </subcellularLocation>
</comment>
<keyword evidence="4 5" id="KW-0175">Coiled coil</keyword>
<dbReference type="GO" id="GO:0012505">
    <property type="term" value="C:endomembrane system"/>
    <property type="evidence" value="ECO:0007669"/>
    <property type="project" value="UniProtKB-SubCell"/>
</dbReference>
<dbReference type="InterPro" id="IPR011012">
    <property type="entry name" value="Longin-like_dom_sf"/>
</dbReference>
<sequence>MEGRHEQLLVYSMVARGEMVLAEYSPFSEDVCAAFSALATRASILISYSARTPHNPNADAFLSFTSDNVHTFHFLIQDEFRFVVVSQHLIERKIAFTCLQRMKSDFYKCYMGANNNTTGSLAAHALDTEFGPKLKDHMEYCLDHFQKLQKLPSVRDQVQELKESVLENIKKVHESQIKLEIDEMEVLQAQAENFQRQGEMLRIEMWMKQAKIKLVAILSCVLVAFIIWIGICHGIKC</sequence>
<evidence type="ECO:0000259" key="8">
    <source>
        <dbReference type="PROSITE" id="PS50892"/>
    </source>
</evidence>
<dbReference type="Gene3D" id="1.20.5.110">
    <property type="match status" value="1"/>
</dbReference>
<feature type="coiled-coil region" evidence="5">
    <location>
        <begin position="177"/>
        <end position="204"/>
    </location>
</feature>
<comment type="caution">
    <text evidence="9">The sequence shown here is derived from an EMBL/GenBank/DDBJ whole genome shotgun (WGS) entry which is preliminary data.</text>
</comment>
<dbReference type="PANTHER" id="PTHR21136:SF168">
    <property type="entry name" value="VESICLE-ASSOCIATED MEMBRANE PROTEIN 9"/>
    <property type="match status" value="1"/>
</dbReference>
<dbReference type="Pfam" id="PF13774">
    <property type="entry name" value="Longin"/>
    <property type="match status" value="1"/>
</dbReference>
<dbReference type="PROSITE" id="PS50892">
    <property type="entry name" value="V_SNARE"/>
    <property type="match status" value="1"/>
</dbReference>
<dbReference type="InterPro" id="IPR042855">
    <property type="entry name" value="V_SNARE_CC"/>
</dbReference>
<keyword evidence="6" id="KW-1133">Transmembrane helix</keyword>
<dbReference type="SUPFAM" id="SSF58038">
    <property type="entry name" value="SNARE fusion complex"/>
    <property type="match status" value="1"/>
</dbReference>
<dbReference type="Proteomes" id="UP000886520">
    <property type="component" value="Chromosome 3"/>
</dbReference>
<evidence type="ECO:0000256" key="6">
    <source>
        <dbReference type="SAM" id="Phobius"/>
    </source>
</evidence>
<comment type="similarity">
    <text evidence="1">Belongs to the synaptobrevin family.</text>
</comment>
<dbReference type="CDD" id="cd14824">
    <property type="entry name" value="Longin"/>
    <property type="match status" value="1"/>
</dbReference>
<feature type="domain" description="Longin" evidence="7">
    <location>
        <begin position="13"/>
        <end position="134"/>
    </location>
</feature>
<name>A0A9D4ZQ09_ADICA</name>
<proteinExistence type="inferred from homology"/>
<protein>
    <submittedName>
        <fullName evidence="9">Uncharacterized protein</fullName>
    </submittedName>
</protein>
<dbReference type="Gene3D" id="3.30.450.50">
    <property type="entry name" value="Longin domain"/>
    <property type="match status" value="1"/>
</dbReference>
<evidence type="ECO:0000313" key="9">
    <source>
        <dbReference type="EMBL" id="KAI5083634.1"/>
    </source>
</evidence>
<evidence type="ECO:0000256" key="1">
    <source>
        <dbReference type="ARBA" id="ARBA00008025"/>
    </source>
</evidence>
<dbReference type="AlphaFoldDB" id="A0A9D4ZQ09"/>
<keyword evidence="10" id="KW-1185">Reference proteome</keyword>
<keyword evidence="2 6" id="KW-0472">Membrane</keyword>
<dbReference type="InterPro" id="IPR010908">
    <property type="entry name" value="Longin_dom"/>
</dbReference>
<evidence type="ECO:0000256" key="3">
    <source>
        <dbReference type="ARBA" id="ARBA00046280"/>
    </source>
</evidence>
<dbReference type="PROSITE" id="PS50859">
    <property type="entry name" value="LONGIN"/>
    <property type="match status" value="1"/>
</dbReference>
<feature type="domain" description="V-SNARE coiled-coil homology" evidence="8">
    <location>
        <begin position="150"/>
        <end position="208"/>
    </location>
</feature>
<evidence type="ECO:0000256" key="2">
    <source>
        <dbReference type="ARBA" id="ARBA00023136"/>
    </source>
</evidence>
<reference evidence="9" key="1">
    <citation type="submission" date="2021-01" db="EMBL/GenBank/DDBJ databases">
        <title>Adiantum capillus-veneris genome.</title>
        <authorList>
            <person name="Fang Y."/>
            <person name="Liao Q."/>
        </authorList>
    </citation>
    <scope>NUCLEOTIDE SEQUENCE</scope>
    <source>
        <strain evidence="9">H3</strain>
        <tissue evidence="9">Leaf</tissue>
    </source>
</reference>
<evidence type="ECO:0000256" key="5">
    <source>
        <dbReference type="SAM" id="Coils"/>
    </source>
</evidence>
<dbReference type="PANTHER" id="PTHR21136">
    <property type="entry name" value="SNARE PROTEINS"/>
    <property type="match status" value="1"/>
</dbReference>
<feature type="transmembrane region" description="Helical" evidence="6">
    <location>
        <begin position="212"/>
        <end position="231"/>
    </location>
</feature>
<evidence type="ECO:0000256" key="4">
    <source>
        <dbReference type="PROSITE-ProRule" id="PRU00290"/>
    </source>
</evidence>
<dbReference type="SUPFAM" id="SSF64356">
    <property type="entry name" value="SNARE-like"/>
    <property type="match status" value="1"/>
</dbReference>